<sequence>MANDNNIQPVADDSQIVLYQPNESVKLEVKLDATHETVWLTQQQIADLFGTKRPAITKHLGNIFKSGELNQNSVSSILEHTASDGKVYKTQFYNLDAIISVGYRVNSINATAFRKWATGVLKDYLLKGYSVNQQLLAMQRQLDTRLDAHSQRMTRIEDTQAKQQQQLDFFIRTSTPPAEMVFFEGDFYTARVALENLVRTANHRVIIIDGYVSSLTLSVLDVRKSNVTATIYTVGVGQGMQRLMEEHDRLFPDNHIDIRKWSNESHDRWLIIDDSLYHCGHSLNANGGHKISAITLMGTSPEVILSRVE</sequence>
<reference evidence="1" key="1">
    <citation type="submission" date="2022-07" db="EMBL/GenBank/DDBJ databases">
        <title>Prevotella copri.</title>
        <authorList>
            <person name="Yang C."/>
        </authorList>
    </citation>
    <scope>NUCLEOTIDE SEQUENCE</scope>
    <source>
        <strain evidence="1">HF2107</strain>
    </source>
</reference>
<comment type="caution">
    <text evidence="1">The sequence shown here is derived from an EMBL/GenBank/DDBJ whole genome shotgun (WGS) entry which is preliminary data.</text>
</comment>
<evidence type="ECO:0000313" key="1">
    <source>
        <dbReference type="EMBL" id="MCP9564122.1"/>
    </source>
</evidence>
<dbReference type="RefSeq" id="WP_254951646.1">
    <property type="nucleotide sequence ID" value="NZ_JANDWY010000010.1"/>
</dbReference>
<dbReference type="EMBL" id="JANDWZ010000009">
    <property type="protein sequence ID" value="MCP9564122.1"/>
    <property type="molecule type" value="Genomic_DNA"/>
</dbReference>
<gene>
    <name evidence="1" type="ORF">NNC64_06000</name>
</gene>
<evidence type="ECO:0000313" key="2">
    <source>
        <dbReference type="Proteomes" id="UP001205531"/>
    </source>
</evidence>
<name>A0AAW5IHS7_9BACT</name>
<dbReference type="InterPro" id="IPR011204">
    <property type="entry name" value="Virulence_RhuM-like"/>
</dbReference>
<protein>
    <submittedName>
        <fullName evidence="1">Virulence RhuM family protein</fullName>
    </submittedName>
</protein>
<dbReference type="Pfam" id="PF13310">
    <property type="entry name" value="Virulence_RhuM"/>
    <property type="match status" value="1"/>
</dbReference>
<proteinExistence type="predicted"/>
<dbReference type="Proteomes" id="UP001205531">
    <property type="component" value="Unassembled WGS sequence"/>
</dbReference>
<dbReference type="PANTHER" id="PTHR35810">
    <property type="entry name" value="CYTOPLASMIC PROTEIN-RELATED"/>
    <property type="match status" value="1"/>
</dbReference>
<dbReference type="AlphaFoldDB" id="A0AAW5IHS7"/>
<organism evidence="1 2">
    <name type="scientific">Segatella copri</name>
    <dbReference type="NCBI Taxonomy" id="165179"/>
    <lineage>
        <taxon>Bacteria</taxon>
        <taxon>Pseudomonadati</taxon>
        <taxon>Bacteroidota</taxon>
        <taxon>Bacteroidia</taxon>
        <taxon>Bacteroidales</taxon>
        <taxon>Prevotellaceae</taxon>
        <taxon>Segatella</taxon>
    </lineage>
</organism>
<accession>A0AAW5IHS7</accession>
<dbReference type="PANTHER" id="PTHR35810:SF1">
    <property type="entry name" value="CYTOPLASMIC PROTEIN"/>
    <property type="match status" value="1"/>
</dbReference>